<keyword evidence="6" id="KW-0449">Lipoprotein</keyword>
<feature type="repeat" description="TPR" evidence="3">
    <location>
        <begin position="139"/>
        <end position="172"/>
    </location>
</feature>
<evidence type="ECO:0000256" key="1">
    <source>
        <dbReference type="ARBA" id="ARBA00022737"/>
    </source>
</evidence>
<feature type="domain" description="Peptidase MA-like" evidence="5">
    <location>
        <begin position="254"/>
        <end position="395"/>
    </location>
</feature>
<name>A0A9W6FX22_9BACT</name>
<dbReference type="RefSeq" id="WP_214187421.1">
    <property type="nucleotide sequence ID" value="NZ_BSDS01000001.1"/>
</dbReference>
<evidence type="ECO:0000259" key="5">
    <source>
        <dbReference type="Pfam" id="PF13485"/>
    </source>
</evidence>
<dbReference type="Pfam" id="PF07719">
    <property type="entry name" value="TPR_2"/>
    <property type="match status" value="1"/>
</dbReference>
<keyword evidence="2 3" id="KW-0802">TPR repeat</keyword>
<organism evidence="6 7">
    <name type="scientific">Geobacter hydrogenophilus</name>
    <dbReference type="NCBI Taxonomy" id="40983"/>
    <lineage>
        <taxon>Bacteria</taxon>
        <taxon>Pseudomonadati</taxon>
        <taxon>Thermodesulfobacteriota</taxon>
        <taxon>Desulfuromonadia</taxon>
        <taxon>Geobacterales</taxon>
        <taxon>Geobacteraceae</taxon>
        <taxon>Geobacter</taxon>
    </lineage>
</organism>
<dbReference type="InterPro" id="IPR039568">
    <property type="entry name" value="Peptidase_MA-like_dom"/>
</dbReference>
<keyword evidence="4" id="KW-0732">Signal</keyword>
<dbReference type="PANTHER" id="PTHR45586">
    <property type="entry name" value="TPR REPEAT-CONTAINING PROTEIN PA4667"/>
    <property type="match status" value="1"/>
</dbReference>
<feature type="chain" id="PRO_5040777436" evidence="4">
    <location>
        <begin position="28"/>
        <end position="436"/>
    </location>
</feature>
<comment type="caution">
    <text evidence="6">The sequence shown here is derived from an EMBL/GenBank/DDBJ whole genome shotgun (WGS) entry which is preliminary data.</text>
</comment>
<evidence type="ECO:0000256" key="3">
    <source>
        <dbReference type="PROSITE-ProRule" id="PRU00339"/>
    </source>
</evidence>
<dbReference type="PANTHER" id="PTHR45586:SF1">
    <property type="entry name" value="LIPOPOLYSACCHARIDE ASSEMBLY PROTEIN B"/>
    <property type="match status" value="1"/>
</dbReference>
<dbReference type="SUPFAM" id="SSF48452">
    <property type="entry name" value="TPR-like"/>
    <property type="match status" value="1"/>
</dbReference>
<reference evidence="6" key="1">
    <citation type="submission" date="2022-12" db="EMBL/GenBank/DDBJ databases">
        <title>Reference genome sequencing for broad-spectrum identification of bacterial and archaeal isolates by mass spectrometry.</title>
        <authorList>
            <person name="Sekiguchi Y."/>
            <person name="Tourlousse D.M."/>
        </authorList>
    </citation>
    <scope>NUCLEOTIDE SEQUENCE</scope>
    <source>
        <strain evidence="6">H2</strain>
    </source>
</reference>
<dbReference type="PROSITE" id="PS50293">
    <property type="entry name" value="TPR_REGION"/>
    <property type="match status" value="1"/>
</dbReference>
<dbReference type="Pfam" id="PF13432">
    <property type="entry name" value="TPR_16"/>
    <property type="match status" value="1"/>
</dbReference>
<dbReference type="InterPro" id="IPR013105">
    <property type="entry name" value="TPR_2"/>
</dbReference>
<keyword evidence="1" id="KW-0677">Repeat</keyword>
<dbReference type="InterPro" id="IPR019734">
    <property type="entry name" value="TPR_rpt"/>
</dbReference>
<dbReference type="Pfam" id="PF13485">
    <property type="entry name" value="Peptidase_MA_2"/>
    <property type="match status" value="1"/>
</dbReference>
<evidence type="ECO:0000313" key="7">
    <source>
        <dbReference type="Proteomes" id="UP001144352"/>
    </source>
</evidence>
<feature type="signal peptide" evidence="4">
    <location>
        <begin position="1"/>
        <end position="27"/>
    </location>
</feature>
<protein>
    <submittedName>
        <fullName evidence="6">Lipoprotein</fullName>
    </submittedName>
</protein>
<dbReference type="InterPro" id="IPR011990">
    <property type="entry name" value="TPR-like_helical_dom_sf"/>
</dbReference>
<dbReference type="EMBL" id="BSDS01000001">
    <property type="protein sequence ID" value="GLI36559.1"/>
    <property type="molecule type" value="Genomic_DNA"/>
</dbReference>
<dbReference type="InterPro" id="IPR051012">
    <property type="entry name" value="CellSynth/LPSAsmb/PSIAsmb"/>
</dbReference>
<feature type="repeat" description="TPR" evidence="3">
    <location>
        <begin position="71"/>
        <end position="104"/>
    </location>
</feature>
<evidence type="ECO:0000256" key="2">
    <source>
        <dbReference type="ARBA" id="ARBA00022803"/>
    </source>
</evidence>
<dbReference type="PROSITE" id="PS50005">
    <property type="entry name" value="TPR"/>
    <property type="match status" value="2"/>
</dbReference>
<dbReference type="SMART" id="SM00028">
    <property type="entry name" value="TPR"/>
    <property type="match status" value="3"/>
</dbReference>
<dbReference type="Gene3D" id="1.25.40.10">
    <property type="entry name" value="Tetratricopeptide repeat domain"/>
    <property type="match status" value="2"/>
</dbReference>
<accession>A0A9W6FX22</accession>
<dbReference type="AlphaFoldDB" id="A0A9W6FX22"/>
<evidence type="ECO:0000313" key="6">
    <source>
        <dbReference type="EMBL" id="GLI36559.1"/>
    </source>
</evidence>
<evidence type="ECO:0000256" key="4">
    <source>
        <dbReference type="SAM" id="SignalP"/>
    </source>
</evidence>
<sequence length="436" mass="48671">MRNLRTCVLLMLCLLFLGGSLLSPAAAADPLVHNKYGVDLIERGEIEQAIEQLEKAYSLYSSDQILRRNLAIAYALQGQRLLDKKSYADAAGQFEKALALFPDEPRYHLLRGIAFTLAKNFPLARYELQQARNSGGETAEGLYFLGRIHYEEGETDEALAYWEKAAALAPSDPSLAKLLERMRREQAVETRMERGHSSRFIVSYDSEEVKTGIALNVLDVLEAAYNSVGTDLGYFPEARVSVILYTKRDFREVTRSPNWSGGLYDGKIRIPIGGLVEITPELRATLRHEYTHAVVRELTKGNCPVWLNEGIAELQGRQELNPPLTELGRAVRSGGYLSLRKLERGFTSLGSTEVRLAYEQSYAVVNFMVSSYGWYRVRGILACLGEGLTVDEAISKGLADLSLTYDGVFGEWLEYMKREFGGEKQGSSVSNPVPRS</sequence>
<keyword evidence="7" id="KW-1185">Reference proteome</keyword>
<gene>
    <name evidence="6" type="ORF">GHYDROH2_00600</name>
</gene>
<proteinExistence type="predicted"/>
<dbReference type="Proteomes" id="UP001144352">
    <property type="component" value="Unassembled WGS sequence"/>
</dbReference>